<sequence length="222" mass="26036">MASRLKKCRKLKRMFANGRHRLIVFTDEKIFTVNRVFNRQNNRATAKNRMGRLVAARKKFPASVMVWAGITATGKTPLVFIERGVKIDAKIYQNRVLREVLHPWARNHFRNRIFYLQQDWASSHRAKSTIRLCKTLFPNMIDKDVWPSYSYDLNVMDFAVWGYLEKKACAKKHINVEALKRSLVREWDEITPRMCATMVDGFMKRLDACIAAEGGRFEHLLK</sequence>
<evidence type="ECO:0000313" key="2">
    <source>
        <dbReference type="WBParaSite" id="ACRNAN_scaffold1595.g10137.t1"/>
    </source>
</evidence>
<dbReference type="GO" id="GO:0003676">
    <property type="term" value="F:nucleic acid binding"/>
    <property type="evidence" value="ECO:0007669"/>
    <property type="project" value="InterPro"/>
</dbReference>
<dbReference type="InterPro" id="IPR036397">
    <property type="entry name" value="RNaseH_sf"/>
</dbReference>
<dbReference type="Gene3D" id="3.30.420.10">
    <property type="entry name" value="Ribonuclease H-like superfamily/Ribonuclease H"/>
    <property type="match status" value="1"/>
</dbReference>
<dbReference type="AlphaFoldDB" id="A0A914CXJ0"/>
<accession>A0A914CXJ0</accession>
<proteinExistence type="predicted"/>
<organism evidence="1 2">
    <name type="scientific">Acrobeloides nanus</name>
    <dbReference type="NCBI Taxonomy" id="290746"/>
    <lineage>
        <taxon>Eukaryota</taxon>
        <taxon>Metazoa</taxon>
        <taxon>Ecdysozoa</taxon>
        <taxon>Nematoda</taxon>
        <taxon>Chromadorea</taxon>
        <taxon>Rhabditida</taxon>
        <taxon>Tylenchina</taxon>
        <taxon>Cephalobomorpha</taxon>
        <taxon>Cephaloboidea</taxon>
        <taxon>Cephalobidae</taxon>
        <taxon>Acrobeloides</taxon>
    </lineage>
</organism>
<dbReference type="Proteomes" id="UP000887540">
    <property type="component" value="Unplaced"/>
</dbReference>
<dbReference type="PANTHER" id="PTHR46068">
    <property type="entry name" value="PROTEIN CBG27172"/>
    <property type="match status" value="1"/>
</dbReference>
<evidence type="ECO:0000313" key="1">
    <source>
        <dbReference type="Proteomes" id="UP000887540"/>
    </source>
</evidence>
<dbReference type="PANTHER" id="PTHR46068:SF1">
    <property type="entry name" value="TRANSPOSASE IS30-LIKE HTH DOMAIN-CONTAINING PROTEIN"/>
    <property type="match status" value="1"/>
</dbReference>
<keyword evidence="1" id="KW-1185">Reference proteome</keyword>
<reference evidence="2" key="1">
    <citation type="submission" date="2022-11" db="UniProtKB">
        <authorList>
            <consortium name="WormBaseParasite"/>
        </authorList>
    </citation>
    <scope>IDENTIFICATION</scope>
</reference>
<dbReference type="WBParaSite" id="ACRNAN_scaffold1595.g10137.t1">
    <property type="protein sequence ID" value="ACRNAN_scaffold1595.g10137.t1"/>
    <property type="gene ID" value="ACRNAN_scaffold1595.g10137"/>
</dbReference>
<protein>
    <submittedName>
        <fullName evidence="2">Transposase</fullName>
    </submittedName>
</protein>
<name>A0A914CXJ0_9BILA</name>